<sequence length="72" mass="7873">MHTPPCRGDLWGLSTVVLSFLDWPLRRALPGLACLSQARPCKPGSHAYDEKIAAEIWDVSAEYAGLPKAPQI</sequence>
<organism evidence="1 2">
    <name type="scientific">Monoraphidium neglectum</name>
    <dbReference type="NCBI Taxonomy" id="145388"/>
    <lineage>
        <taxon>Eukaryota</taxon>
        <taxon>Viridiplantae</taxon>
        <taxon>Chlorophyta</taxon>
        <taxon>core chlorophytes</taxon>
        <taxon>Chlorophyceae</taxon>
        <taxon>CS clade</taxon>
        <taxon>Sphaeropleales</taxon>
        <taxon>Selenastraceae</taxon>
        <taxon>Monoraphidium</taxon>
    </lineage>
</organism>
<evidence type="ECO:0000313" key="2">
    <source>
        <dbReference type="Proteomes" id="UP000054498"/>
    </source>
</evidence>
<dbReference type="GeneID" id="25734381"/>
<dbReference type="STRING" id="145388.A0A0D2LH55"/>
<dbReference type="AlphaFoldDB" id="A0A0D2LH55"/>
<dbReference type="EMBL" id="KK106774">
    <property type="protein sequence ID" value="KIY91359.1"/>
    <property type="molecule type" value="Genomic_DNA"/>
</dbReference>
<name>A0A0D2LH55_9CHLO</name>
<dbReference type="OrthoDB" id="191139at2759"/>
<accession>A0A0D2LH55</accession>
<dbReference type="RefSeq" id="XP_013890379.1">
    <property type="nucleotide sequence ID" value="XM_014034925.1"/>
</dbReference>
<gene>
    <name evidence="1" type="ORF">MNEG_16605</name>
</gene>
<keyword evidence="2" id="KW-1185">Reference proteome</keyword>
<reference evidence="1 2" key="1">
    <citation type="journal article" date="2013" name="BMC Genomics">
        <title>Reconstruction of the lipid metabolism for the microalga Monoraphidium neglectum from its genome sequence reveals characteristics suitable for biofuel production.</title>
        <authorList>
            <person name="Bogen C."/>
            <person name="Al-Dilaimi A."/>
            <person name="Albersmeier A."/>
            <person name="Wichmann J."/>
            <person name="Grundmann M."/>
            <person name="Rupp O."/>
            <person name="Lauersen K.J."/>
            <person name="Blifernez-Klassen O."/>
            <person name="Kalinowski J."/>
            <person name="Goesmann A."/>
            <person name="Mussgnug J.H."/>
            <person name="Kruse O."/>
        </authorList>
    </citation>
    <scope>NUCLEOTIDE SEQUENCE [LARGE SCALE GENOMIC DNA]</scope>
    <source>
        <strain evidence="1 2">SAG 48.87</strain>
    </source>
</reference>
<dbReference type="Proteomes" id="UP000054498">
    <property type="component" value="Unassembled WGS sequence"/>
</dbReference>
<protein>
    <submittedName>
        <fullName evidence="1">Uncharacterized protein</fullName>
    </submittedName>
</protein>
<dbReference type="KEGG" id="mng:MNEG_16605"/>
<evidence type="ECO:0000313" key="1">
    <source>
        <dbReference type="EMBL" id="KIY91359.1"/>
    </source>
</evidence>
<proteinExistence type="predicted"/>